<dbReference type="InterPro" id="IPR038469">
    <property type="entry name" value="tRNAHis_GuaTrfase_Thg1_sf"/>
</dbReference>
<dbReference type="AlphaFoldDB" id="A0AAX0Q8W7"/>
<dbReference type="EC" id="2.7.7.79" evidence="3"/>
<keyword evidence="10" id="KW-0342">GTP-binding</keyword>
<name>A0AAX0Q8W7_9EURY</name>
<keyword evidence="9" id="KW-0460">Magnesium</keyword>
<dbReference type="PANTHER" id="PTHR12729:SF6">
    <property type="entry name" value="TRNA(HIS) GUANYLYLTRANSFERASE-RELATED"/>
    <property type="match status" value="1"/>
</dbReference>
<evidence type="ECO:0000256" key="10">
    <source>
        <dbReference type="ARBA" id="ARBA00023134"/>
    </source>
</evidence>
<keyword evidence="6" id="KW-0548">Nucleotidyltransferase</keyword>
<comment type="similarity">
    <text evidence="2">Belongs to the tRNA(His) guanylyltransferase family.</text>
</comment>
<dbReference type="PANTHER" id="PTHR12729">
    <property type="entry name" value="TRNA(HIS) GUANYLYLTRANSFERASE-RELATED"/>
    <property type="match status" value="1"/>
</dbReference>
<evidence type="ECO:0000256" key="3">
    <source>
        <dbReference type="ARBA" id="ARBA00012511"/>
    </source>
</evidence>
<evidence type="ECO:0000256" key="5">
    <source>
        <dbReference type="ARBA" id="ARBA00022694"/>
    </source>
</evidence>
<keyword evidence="5" id="KW-0819">tRNA processing</keyword>
<dbReference type="InterPro" id="IPR007537">
    <property type="entry name" value="tRNAHis_GuaTrfase_Thg1"/>
</dbReference>
<feature type="domain" description="tRNAHis guanylyltransferase catalytic" evidence="11">
    <location>
        <begin position="3"/>
        <end position="116"/>
    </location>
</feature>
<dbReference type="Proteomes" id="UP000243820">
    <property type="component" value="Unassembled WGS sequence"/>
</dbReference>
<evidence type="ECO:0000256" key="1">
    <source>
        <dbReference type="ARBA" id="ARBA00001946"/>
    </source>
</evidence>
<evidence type="ECO:0000259" key="11">
    <source>
        <dbReference type="Pfam" id="PF04446"/>
    </source>
</evidence>
<evidence type="ECO:0000256" key="9">
    <source>
        <dbReference type="ARBA" id="ARBA00022842"/>
    </source>
</evidence>
<dbReference type="GO" id="GO:0006400">
    <property type="term" value="P:tRNA modification"/>
    <property type="evidence" value="ECO:0007669"/>
    <property type="project" value="InterPro"/>
</dbReference>
<organism evidence="13 14">
    <name type="scientific">Methanocorpusculum parvum</name>
    <dbReference type="NCBI Taxonomy" id="2193"/>
    <lineage>
        <taxon>Archaea</taxon>
        <taxon>Methanobacteriati</taxon>
        <taxon>Methanobacteriota</taxon>
        <taxon>Stenosarchaea group</taxon>
        <taxon>Methanomicrobia</taxon>
        <taxon>Methanomicrobiales</taxon>
        <taxon>Methanocorpusculaceae</taxon>
        <taxon>Methanocorpusculum</taxon>
    </lineage>
</organism>
<proteinExistence type="inferred from homology"/>
<evidence type="ECO:0000256" key="2">
    <source>
        <dbReference type="ARBA" id="ARBA00010113"/>
    </source>
</evidence>
<sequence length="240" mass="27118">MKDREIFAGLSTTVPFVLRLDGRSFHRFSKDRYKKPYDKVFSDAMVKTARALITDSGLSPSFAYTFSDEISIYVPAPVFDCRVEKLVSVSASFASSAFTLYAGAEQPLAFDSRVIPMEEGLFPDYLSWRQAEAWRNHMNGYAQKLLLDEGVSPTNAQKQLDGMNAPALHEFAFSRGVNLALTPAWERRGICIYRDTVMREGYNPITDEHVSVTRIVPVVDEEVPLFKTPEGTSWVLEKIR</sequence>
<dbReference type="Gene3D" id="3.30.70.3000">
    <property type="match status" value="1"/>
</dbReference>
<evidence type="ECO:0000256" key="8">
    <source>
        <dbReference type="ARBA" id="ARBA00022741"/>
    </source>
</evidence>
<keyword evidence="4" id="KW-0808">Transferase</keyword>
<dbReference type="RefSeq" id="WP_095641921.1">
    <property type="nucleotide sequence ID" value="NZ_LMVO01000007.1"/>
</dbReference>
<dbReference type="GO" id="GO:0005525">
    <property type="term" value="F:GTP binding"/>
    <property type="evidence" value="ECO:0007669"/>
    <property type="project" value="UniProtKB-KW"/>
</dbReference>
<evidence type="ECO:0000256" key="7">
    <source>
        <dbReference type="ARBA" id="ARBA00022723"/>
    </source>
</evidence>
<dbReference type="EMBL" id="LMVO01000007">
    <property type="protein sequence ID" value="PAV09770.1"/>
    <property type="molecule type" value="Genomic_DNA"/>
</dbReference>
<evidence type="ECO:0000256" key="4">
    <source>
        <dbReference type="ARBA" id="ARBA00022679"/>
    </source>
</evidence>
<dbReference type="InterPro" id="IPR024956">
    <property type="entry name" value="tRNAHis_GuaTrfase_cat"/>
</dbReference>
<evidence type="ECO:0000259" key="12">
    <source>
        <dbReference type="Pfam" id="PF14413"/>
    </source>
</evidence>
<keyword evidence="14" id="KW-1185">Reference proteome</keyword>
<dbReference type="Pfam" id="PF04446">
    <property type="entry name" value="Thg1"/>
    <property type="match status" value="1"/>
</dbReference>
<feature type="domain" description="Thg1 C-terminal" evidence="12">
    <location>
        <begin position="124"/>
        <end position="199"/>
    </location>
</feature>
<evidence type="ECO:0000313" key="14">
    <source>
        <dbReference type="Proteomes" id="UP000243820"/>
    </source>
</evidence>
<comment type="caution">
    <text evidence="13">The sequence shown here is derived from an EMBL/GenBank/DDBJ whole genome shotgun (WGS) entry which is preliminary data.</text>
</comment>
<comment type="cofactor">
    <cofactor evidence="1">
        <name>Mg(2+)</name>
        <dbReference type="ChEBI" id="CHEBI:18420"/>
    </cofactor>
</comment>
<gene>
    <name evidence="13" type="ORF">ASJ83_05260</name>
</gene>
<reference evidence="13 14" key="1">
    <citation type="journal article" date="2017" name="BMC Genomics">
        <title>Genomic analysis of methanogenic archaea reveals a shift towards energy conservation.</title>
        <authorList>
            <person name="Gilmore S.P."/>
            <person name="Henske J.K."/>
            <person name="Sexton J.A."/>
            <person name="Solomon K.V."/>
            <person name="Seppala S."/>
            <person name="Yoo J.I."/>
            <person name="Huyett L.M."/>
            <person name="Pressman A."/>
            <person name="Cogan J.Z."/>
            <person name="Kivenson V."/>
            <person name="Peng X."/>
            <person name="Tan Y."/>
            <person name="Valentine D.L."/>
            <person name="O'Malley M.A."/>
        </authorList>
    </citation>
    <scope>NUCLEOTIDE SEQUENCE [LARGE SCALE GENOMIC DNA]</scope>
    <source>
        <strain evidence="13 14">XII</strain>
    </source>
</reference>
<dbReference type="Pfam" id="PF14413">
    <property type="entry name" value="Thg1C"/>
    <property type="match status" value="1"/>
</dbReference>
<accession>A0AAX0Q8W7</accession>
<dbReference type="GO" id="GO:0000287">
    <property type="term" value="F:magnesium ion binding"/>
    <property type="evidence" value="ECO:0007669"/>
    <property type="project" value="InterPro"/>
</dbReference>
<dbReference type="InterPro" id="IPR025845">
    <property type="entry name" value="Thg1_C_dom"/>
</dbReference>
<dbReference type="GO" id="GO:0008193">
    <property type="term" value="F:tRNA guanylyltransferase activity"/>
    <property type="evidence" value="ECO:0007669"/>
    <property type="project" value="UniProtKB-EC"/>
</dbReference>
<protein>
    <recommendedName>
        <fullName evidence="3">tRNA(His) guanylyltransferase</fullName>
        <ecNumber evidence="3">2.7.7.79</ecNumber>
    </recommendedName>
</protein>
<evidence type="ECO:0000313" key="13">
    <source>
        <dbReference type="EMBL" id="PAV09770.1"/>
    </source>
</evidence>
<keyword evidence="8" id="KW-0547">Nucleotide-binding</keyword>
<evidence type="ECO:0000256" key="6">
    <source>
        <dbReference type="ARBA" id="ARBA00022695"/>
    </source>
</evidence>
<keyword evidence="7" id="KW-0479">Metal-binding</keyword>